<keyword evidence="4" id="KW-0808">Transferase</keyword>
<dbReference type="CDD" id="cd04186">
    <property type="entry name" value="GT_2_like_c"/>
    <property type="match status" value="1"/>
</dbReference>
<dbReference type="Gene3D" id="3.40.50.150">
    <property type="entry name" value="Vaccinia Virus protein VP39"/>
    <property type="match status" value="1"/>
</dbReference>
<dbReference type="CDD" id="cd02440">
    <property type="entry name" value="AdoMet_MTases"/>
    <property type="match status" value="1"/>
</dbReference>
<dbReference type="SUPFAM" id="SSF53448">
    <property type="entry name" value="Nucleotide-diphospho-sugar transferases"/>
    <property type="match status" value="1"/>
</dbReference>
<keyword evidence="1" id="KW-0175">Coiled coil</keyword>
<reference evidence="4 5" key="1">
    <citation type="submission" date="2016-03" db="EMBL/GenBank/DDBJ databases">
        <title>Draft genome sequence of Gluconobacter cerinus strain CECT 9110.</title>
        <authorList>
            <person name="Sainz F."/>
            <person name="Mas A."/>
            <person name="Torija M.J."/>
        </authorList>
    </citation>
    <scope>NUCLEOTIDE SEQUENCE [LARGE SCALE GENOMIC DNA]</scope>
    <source>
        <strain evidence="4 5">CECT 9110</strain>
    </source>
</reference>
<feature type="domain" description="Methyltransferase type 11" evidence="3">
    <location>
        <begin position="51"/>
        <end position="144"/>
    </location>
</feature>
<dbReference type="SUPFAM" id="SSF53756">
    <property type="entry name" value="UDP-Glycosyltransferase/glycogen phosphorylase"/>
    <property type="match status" value="1"/>
</dbReference>
<proteinExistence type="predicted"/>
<evidence type="ECO:0000256" key="1">
    <source>
        <dbReference type="SAM" id="Coils"/>
    </source>
</evidence>
<feature type="coiled-coil region" evidence="1">
    <location>
        <begin position="260"/>
        <end position="326"/>
    </location>
</feature>
<evidence type="ECO:0000259" key="2">
    <source>
        <dbReference type="Pfam" id="PF00535"/>
    </source>
</evidence>
<dbReference type="PATRIC" id="fig|38307.3.peg.2213"/>
<dbReference type="PANTHER" id="PTHR43179:SF7">
    <property type="entry name" value="RHAMNOSYLTRANSFERASE WBBL"/>
    <property type="match status" value="1"/>
</dbReference>
<comment type="caution">
    <text evidence="4">The sequence shown here is derived from an EMBL/GenBank/DDBJ whole genome shotgun (WGS) entry which is preliminary data.</text>
</comment>
<dbReference type="Gene3D" id="3.90.550.10">
    <property type="entry name" value="Spore Coat Polysaccharide Biosynthesis Protein SpsA, Chain A"/>
    <property type="match status" value="1"/>
</dbReference>
<dbReference type="InterPro" id="IPR029044">
    <property type="entry name" value="Nucleotide-diphossugar_trans"/>
</dbReference>
<dbReference type="Gene3D" id="3.40.50.2000">
    <property type="entry name" value="Glycogen Phosphorylase B"/>
    <property type="match status" value="2"/>
</dbReference>
<sequence length="1161" mass="131015">MTPKIIRREQAKNSLAFNGERFTSDISGQIEVEHYHRYLMARQFCTDCVVLDVASGEGYGAAMIAQVAQFVQGVDIDGDTVNHAAREFTRPNLRFACGDATKLPVEDHSFDRFLSFETIEHVEDHDAFLSEIKRSLRSDGLLIISSPDKDVYSAVGEPDNPFHVHELTRINFLELLQKNFRHVALLIQKPMIGSVILAEERSNCAPLVFEKRNADYFEVLSQPSHAPYLIAFASDEPLPEIPDSFYIHRTDLDTDMTERLAQARRAIEAEQRLNETLDRVRELDAAQIECQKNADISCLEDVERYREEAAQLRNEIERAYQELSSRDASFMAKISQQQSHIASLHGRQMHAEAQLLIAQKRLRETEDLLENIEIHQTSAREADSRAWQADAEASRILVRRLSDELEQARNHINAFQRSLSWRVSAPIRVAARISPRSARLARMAAKAVWWTATGQLAHRLRLRRAYHEAITQEIGKAGHDSVSALAPPDGYISSEKIEASDMVLAPFVIPTSHKPVVSVIIPAYGQDAVTYRCLRSFADHLPDVPFEIILADDAYPYDGHEPRLPEIVSGVRHIRHQNNLGFLESCNAAARLAVGEYIFFLNNDTEILKNSLDALVGLLDRDPSVGMTGSKLVYPDGSLQEAGGIIWGDASGWNWGRNGDPSQPEFNYTREVDYISGAAIMIRRSLFEALEGFDPHFAPAYYEDTDLAFRVRNAGFKVVYAPRSVVIHHEGVSHGTDLTSGIKARQAINQKLMCDRWRDVLADNHYPNSADLYRAVDRARNKRVVLVIDHYVPEPDRDAGSRTITNVIECLIQSGFVVKFWPQNRAYSPLYTAALQDMGVEVVDHRWHGGFVEWLDERGDSIDLVLVSRPSIAFEFLPALCSRPNLKLIFYGHDLHFDRMRREAKLKGDKALYRASNEMEQLERRLWRLFDRSLYLSTVERDHALSLEPNADIRAVVPYCYRYSRRREAVVEGQTILFVAGFAHPPNEDAAHFLVECILPLVQQKYPDARVLLVGSHPTAAVMGLAGPSVEVTGWVSDDHLRRYYETSRVAIVPLRFGAGVKGKVVEALHYGLPLITTSIGAEGIEGLEQILCISDSAQDLANGIITLLSDDERWLAQSCAQTEFAEKKFSFDAMRKSLEAALFFEDEHVEIIPSVELPVE</sequence>
<protein>
    <submittedName>
        <fullName evidence="4">Glycosyl transferase</fullName>
    </submittedName>
</protein>
<dbReference type="AlphaFoldDB" id="A0A1B6VJE5"/>
<dbReference type="PANTHER" id="PTHR43179">
    <property type="entry name" value="RHAMNOSYLTRANSFERASE WBBL"/>
    <property type="match status" value="1"/>
</dbReference>
<dbReference type="Pfam" id="PF00535">
    <property type="entry name" value="Glycos_transf_2"/>
    <property type="match status" value="1"/>
</dbReference>
<dbReference type="CDD" id="cd03801">
    <property type="entry name" value="GT4_PimA-like"/>
    <property type="match status" value="1"/>
</dbReference>
<dbReference type="Pfam" id="PF08241">
    <property type="entry name" value="Methyltransf_11"/>
    <property type="match status" value="1"/>
</dbReference>
<dbReference type="RefSeq" id="WP_064274828.1">
    <property type="nucleotide sequence ID" value="NZ_LUTU01000009.1"/>
</dbReference>
<dbReference type="EMBL" id="LUTU01000009">
    <property type="protein sequence ID" value="OAJ67168.1"/>
    <property type="molecule type" value="Genomic_DNA"/>
</dbReference>
<accession>A0A1B6VJE5</accession>
<evidence type="ECO:0000313" key="4">
    <source>
        <dbReference type="EMBL" id="OAJ67168.1"/>
    </source>
</evidence>
<gene>
    <name evidence="4" type="ORF">A0123_02140</name>
</gene>
<dbReference type="SUPFAM" id="SSF53335">
    <property type="entry name" value="S-adenosyl-L-methionine-dependent methyltransferases"/>
    <property type="match status" value="1"/>
</dbReference>
<dbReference type="OrthoDB" id="9783791at2"/>
<organism evidence="4 5">
    <name type="scientific">Gluconobacter cerinus</name>
    <dbReference type="NCBI Taxonomy" id="38307"/>
    <lineage>
        <taxon>Bacteria</taxon>
        <taxon>Pseudomonadati</taxon>
        <taxon>Pseudomonadota</taxon>
        <taxon>Alphaproteobacteria</taxon>
        <taxon>Acetobacterales</taxon>
        <taxon>Acetobacteraceae</taxon>
        <taxon>Gluconobacter</taxon>
    </lineage>
</organism>
<feature type="domain" description="Glycosyltransferase 2-like" evidence="2">
    <location>
        <begin position="518"/>
        <end position="689"/>
    </location>
</feature>
<dbReference type="Proteomes" id="UP000077786">
    <property type="component" value="Unassembled WGS sequence"/>
</dbReference>
<dbReference type="GO" id="GO:0008757">
    <property type="term" value="F:S-adenosylmethionine-dependent methyltransferase activity"/>
    <property type="evidence" value="ECO:0007669"/>
    <property type="project" value="InterPro"/>
</dbReference>
<dbReference type="Pfam" id="PF13692">
    <property type="entry name" value="Glyco_trans_1_4"/>
    <property type="match status" value="1"/>
</dbReference>
<dbReference type="InterPro" id="IPR001173">
    <property type="entry name" value="Glyco_trans_2-like"/>
</dbReference>
<name>A0A1B6VJE5_9PROT</name>
<dbReference type="InterPro" id="IPR013216">
    <property type="entry name" value="Methyltransf_11"/>
</dbReference>
<dbReference type="InterPro" id="IPR029063">
    <property type="entry name" value="SAM-dependent_MTases_sf"/>
</dbReference>
<feature type="coiled-coil region" evidence="1">
    <location>
        <begin position="355"/>
        <end position="418"/>
    </location>
</feature>
<evidence type="ECO:0000313" key="5">
    <source>
        <dbReference type="Proteomes" id="UP000077786"/>
    </source>
</evidence>
<evidence type="ECO:0000259" key="3">
    <source>
        <dbReference type="Pfam" id="PF08241"/>
    </source>
</evidence>